<reference evidence="2 3" key="1">
    <citation type="submission" date="2019-02" db="EMBL/GenBank/DDBJ databases">
        <title>Isolation and identification of novel species under the genus Muribaculum.</title>
        <authorList>
            <person name="Miyake S."/>
            <person name="Ding Y."/>
            <person name="Low A."/>
            <person name="Soh M."/>
            <person name="Seedorf H."/>
        </authorList>
    </citation>
    <scope>NUCLEOTIDE SEQUENCE [LARGE SCALE GENOMIC DNA]</scope>
    <source>
        <strain evidence="2 3">TLL-A4</strain>
    </source>
</reference>
<evidence type="ECO:0000313" key="2">
    <source>
        <dbReference type="EMBL" id="QCD34572.1"/>
    </source>
</evidence>
<evidence type="ECO:0000313" key="3">
    <source>
        <dbReference type="Proteomes" id="UP000297031"/>
    </source>
</evidence>
<name>A0A4P7VB68_9BACT</name>
<dbReference type="Proteomes" id="UP000297031">
    <property type="component" value="Chromosome"/>
</dbReference>
<dbReference type="AlphaFoldDB" id="A0A4P7VB68"/>
<dbReference type="EMBL" id="CP039393">
    <property type="protein sequence ID" value="QCD34572.1"/>
    <property type="molecule type" value="Genomic_DNA"/>
</dbReference>
<protein>
    <recommendedName>
        <fullName evidence="4">DUF4988 domain-containing protein</fullName>
    </recommendedName>
</protein>
<feature type="signal peptide" evidence="1">
    <location>
        <begin position="1"/>
        <end position="23"/>
    </location>
</feature>
<proteinExistence type="predicted"/>
<gene>
    <name evidence="2" type="ORF">E7746_01080</name>
</gene>
<feature type="chain" id="PRO_5020595090" description="DUF4988 domain-containing protein" evidence="1">
    <location>
        <begin position="24"/>
        <end position="1065"/>
    </location>
</feature>
<evidence type="ECO:0008006" key="4">
    <source>
        <dbReference type="Google" id="ProtNLM"/>
    </source>
</evidence>
<dbReference type="PROSITE" id="PS51257">
    <property type="entry name" value="PROKAR_LIPOPROTEIN"/>
    <property type="match status" value="1"/>
</dbReference>
<organism evidence="2 3">
    <name type="scientific">Muribaculum gordoncarteri</name>
    <dbReference type="NCBI Taxonomy" id="2530390"/>
    <lineage>
        <taxon>Bacteria</taxon>
        <taxon>Pseudomonadati</taxon>
        <taxon>Bacteroidota</taxon>
        <taxon>Bacteroidia</taxon>
        <taxon>Bacteroidales</taxon>
        <taxon>Muribaculaceae</taxon>
        <taxon>Muribaculum</taxon>
    </lineage>
</organism>
<accession>A0A4P7VB68</accession>
<dbReference type="KEGG" id="mgod:E7746_01080"/>
<keyword evidence="3" id="KW-1185">Reference proteome</keyword>
<sequence length="1065" mass="115104">MRKTFLKVSLFSFLALGMSTAFVGCKDYDDDIDQLRTEIAANKTAIEAINQKISQGAILNSVVPTEDGKGIVISVTKDGNTQTYTIKNGQDGTTAQVWDIREVDGKAYWFKNGENTGIEAQGKDGVGTPGATGAPGNYWAPNEEGTKLEEYAWNAEAKKYEKTGKSVDIAITVEGDKTPGITAVADANYVYLTGVQTGTDEAGKPIYGTVAISRNGLLRGLVFIPDLYEAGVEASRYVYAPVKFMDPQAAGKTIAADANNEELKVENTLPKDWKYSIPAAAKETYIYPIQHVNYELNPANANIEKLAYNIIVDDKEFLQGSRAADEPTMVFEVVNNDLVKPVSKNGNLNVPYKATKGAELVKYLEAGKDGELTVMALEATVKEDDKVTSNYSAIVPAVRKLQAISFTTASTYTTKEAHNLELYSDGEKAVSNVASIMWKYNGGNLDLASKLQVCYTQADFKAPAANAEHKFMTLAELADYGLTVKYSLLAYKVGNSETVESQYATINENGVLTPMHIGDNGTPVANGTGDNAAGISSVNRRPVVVVTIVNAEGKVVLAGYAKIQYTNTVDPVVKGFVLNPGAAALPYLCSTEVESTWEQWSGKLLEAMDIKLDHSNFSENYTWAEDGKTYVAVTADGKTTYKDVATITPAVSYGTIVFDDDEFAASANGVLTWTATAAQQKAIFDANAEHKITLYTKFNSVKGTGDLYVGLEMTVLPAPTATYGVKYTNQWYANSKGVAESRVNVNVPYPSTSATNVLSYKKELNEYFVENTVKVTPAGTGYDWATALKDLPLAYSYRLSAVQPKIVKGDKEYQLVADGNNLKVGTVTIATLNAAGELVYAPGATAAADNNTLAKEILNLFGHNEAYPNWTYANVEIASTYGDCKLPFDGILSFESRFLRPIDVNNGQGVEFEDAVADGDAEPLAKFFTLSDWRDKALFTVNAAGVATAATENGVNLYNYYQIATVAFDKNKVQVQDGFNWYTMDKLPGLDLKLVGKDGATVTTTAGVSTASIATVADLNKLDLVWYNNSGTTKEFNIKVPVTITYSWGTITAEVTGKVKKTINN</sequence>
<keyword evidence="1" id="KW-0732">Signal</keyword>
<dbReference type="OrthoDB" id="1099207at2"/>
<evidence type="ECO:0000256" key="1">
    <source>
        <dbReference type="SAM" id="SignalP"/>
    </source>
</evidence>
<dbReference type="RefSeq" id="WP_136409571.1">
    <property type="nucleotide sequence ID" value="NZ_CP039393.1"/>
</dbReference>